<keyword evidence="3" id="KW-0175">Coiled coil</keyword>
<dbReference type="InterPro" id="IPR057222">
    <property type="entry name" value="DUF7900"/>
</dbReference>
<keyword evidence="4" id="KW-1133">Transmembrane helix</keyword>
<dbReference type="EMBL" id="AC002130">
    <property type="protein sequence ID" value="AAG00256.1"/>
    <property type="molecule type" value="Genomic_DNA"/>
</dbReference>
<evidence type="ECO:0000256" key="4">
    <source>
        <dbReference type="SAM" id="Phobius"/>
    </source>
</evidence>
<keyword evidence="4" id="KW-0472">Membrane</keyword>
<evidence type="ECO:0000256" key="1">
    <source>
        <dbReference type="ARBA" id="ARBA00023186"/>
    </source>
</evidence>
<dbReference type="GO" id="GO:0043248">
    <property type="term" value="P:proteasome assembly"/>
    <property type="evidence" value="ECO:0007669"/>
    <property type="project" value="InterPro"/>
</dbReference>
<evidence type="ECO:0000313" key="6">
    <source>
        <dbReference type="EMBL" id="AAG00256.1"/>
    </source>
</evidence>
<dbReference type="ExpressionAtlas" id="Q9FYG8">
    <property type="expression patterns" value="baseline and differential"/>
</dbReference>
<organism evidence="6">
    <name type="scientific">Arabidopsis thaliana</name>
    <name type="common">Mouse-ear cress</name>
    <dbReference type="NCBI Taxonomy" id="3702"/>
    <lineage>
        <taxon>Eukaryota</taxon>
        <taxon>Viridiplantae</taxon>
        <taxon>Streptophyta</taxon>
        <taxon>Embryophyta</taxon>
        <taxon>Tracheophyta</taxon>
        <taxon>Spermatophyta</taxon>
        <taxon>Magnoliopsida</taxon>
        <taxon>eudicotyledons</taxon>
        <taxon>Gunneridae</taxon>
        <taxon>Pentapetalae</taxon>
        <taxon>rosids</taxon>
        <taxon>malvids</taxon>
        <taxon>Brassicales</taxon>
        <taxon>Brassicaceae</taxon>
        <taxon>Camelineae</taxon>
        <taxon>Arabidopsis</taxon>
    </lineage>
</organism>
<reference evidence="6" key="3">
    <citation type="submission" date="2000-08" db="EMBL/GenBank/DDBJ databases">
        <authorList>
            <person name="Cheuk R."/>
            <person name="Shinn P."/>
            <person name="Brooks S."/>
            <person name="Buehler E."/>
            <person name="Chao Q."/>
            <person name="Johnson-Hopson C."/>
            <person name="Khan S."/>
            <person name="Kim C."/>
            <person name="Altafi H."/>
            <person name="Bei B."/>
            <person name="Chin C."/>
            <person name="Chiou J."/>
            <person name="Choi E."/>
            <person name="Conn L."/>
            <person name="Conway A."/>
            <person name="Gonzalez A."/>
            <person name="Hansen N."/>
            <person name="Howing B."/>
            <person name="Koo T."/>
            <person name="Lam B."/>
            <person name="Lee J."/>
            <person name="Lenz C."/>
            <person name="Li J."/>
            <person name="Liu A."/>
            <person name="Liu J."/>
            <person name="Liu S."/>
            <person name="Mukharsky N."/>
            <person name="Nguyen M."/>
            <person name="Palm C."/>
            <person name="Pham P."/>
            <person name="Sakano H."/>
            <person name="Schwartz J."/>
            <person name="Southwick A."/>
            <person name="Thaveri A."/>
            <person name="Toriumi M."/>
            <person name="Vaysberg M."/>
            <person name="Yu G."/>
            <person name="Davis R."/>
            <person name="Federspiel N."/>
            <person name="Theologis A."/>
            <person name="Ecker J."/>
        </authorList>
    </citation>
    <scope>NUCLEOTIDE SEQUENCE</scope>
</reference>
<evidence type="ECO:0000256" key="2">
    <source>
        <dbReference type="ARBA" id="ARBA00043974"/>
    </source>
</evidence>
<feature type="coiled-coil region" evidence="3">
    <location>
        <begin position="194"/>
        <end position="275"/>
    </location>
</feature>
<dbReference type="PANTHER" id="PTHR12828">
    <property type="entry name" value="PROTEASOME MATURATION PROTEIN UMP1"/>
    <property type="match status" value="1"/>
</dbReference>
<dbReference type="Pfam" id="PF25464">
    <property type="entry name" value="DUF7900"/>
    <property type="match status" value="1"/>
</dbReference>
<feature type="transmembrane region" description="Helical" evidence="4">
    <location>
        <begin position="282"/>
        <end position="301"/>
    </location>
</feature>
<reference key="1">
    <citation type="journal article" date="2000" name="Nature">
        <title>Sequence and analysis of chromosome 1 of the plant Arabidopsis thaliana.</title>
        <authorList>
            <person name="Theologis A."/>
            <person name="Ecker J.R."/>
            <person name="Palm C.J."/>
            <person name="Federspiel N.A."/>
            <person name="Kaul S."/>
            <person name="White O."/>
            <person name="Alonso J."/>
            <person name="Altafi H."/>
            <person name="Araujo R."/>
            <person name="Bowman C.L."/>
            <person name="Brooks S.Y."/>
            <person name="Buehler E."/>
            <person name="Chan A."/>
            <person name="Chao Q."/>
            <person name="Chen H."/>
            <person name="Cheuk R.F."/>
            <person name="Chin C.W."/>
            <person name="Chung M.K."/>
            <person name="Conn L."/>
            <person name="Conway A.B."/>
            <person name="Conway A.R."/>
            <person name="Creasy T.H."/>
            <person name="Dewar K."/>
            <person name="Dunn P."/>
            <person name="Etgu P."/>
            <person name="Feldblyum T.V."/>
            <person name="Feng J."/>
            <person name="Fong B."/>
            <person name="Fujii C.Y."/>
            <person name="Gill J.E."/>
            <person name="Goldsmith A.D."/>
            <person name="Haas B."/>
            <person name="Hansen N.F."/>
            <person name="Hughes B."/>
            <person name="Huizar L."/>
            <person name="Hunter J.L."/>
            <person name="Jenkins J."/>
            <person name="Johnson-Hopson C."/>
            <person name="Khan S."/>
            <person name="Khaykin E."/>
            <person name="Kim C.J."/>
            <person name="Koo H.L."/>
            <person name="Kremenetskaia I."/>
            <person name="Kurtz D.B."/>
            <person name="Kwan A."/>
            <person name="Lam B."/>
            <person name="Langin-Hooper S."/>
            <person name="Lee A."/>
            <person name="Lee J.M."/>
            <person name="Lenz C.A."/>
            <person name="Li J.H."/>
            <person name="Li Y."/>
            <person name="Lin X."/>
            <person name="Liu S.X."/>
            <person name="Liu Z.A."/>
            <person name="Luros J.S."/>
            <person name="Maiti R."/>
            <person name="Marziali A."/>
            <person name="Militscher J."/>
            <person name="Miranda M."/>
            <person name="Nguyen M."/>
            <person name="Nierman W.C."/>
            <person name="Osborne B.I."/>
            <person name="Pai G."/>
            <person name="Peterson J."/>
            <person name="Pham P.K."/>
            <person name="Rizzo M."/>
            <person name="Rooney T."/>
            <person name="Rowley D."/>
            <person name="Sakano H."/>
            <person name="Salzberg S.L."/>
            <person name="Schwartz J.R."/>
            <person name="Shinn P."/>
            <person name="Southwick A.M."/>
            <person name="Sun H."/>
            <person name="Tallon L.J."/>
            <person name="Tambunga G."/>
            <person name="Toriumi M.J."/>
            <person name="Town C.D."/>
            <person name="Utterback T."/>
            <person name="Van Aken S."/>
            <person name="Vaysberg M."/>
            <person name="Vysotskaia V.S."/>
            <person name="Walker M."/>
            <person name="Wu D."/>
            <person name="Yu G."/>
            <person name="Fraser C.M."/>
            <person name="Venter J.C."/>
            <person name="Davis R.W."/>
        </authorList>
    </citation>
    <scope>NUCLEOTIDE SEQUENCE [LARGE SCALE GENOMIC DNA]</scope>
    <source>
        <strain>cv. Columbia</strain>
    </source>
</reference>
<accession>Q9FYG8</accession>
<comment type="similarity">
    <text evidence="2">Belongs to the POMP/UMP1 family.</text>
</comment>
<protein>
    <submittedName>
        <fullName evidence="6">F1N21.7</fullName>
    </submittedName>
</protein>
<dbReference type="Pfam" id="PF05348">
    <property type="entry name" value="UMP1"/>
    <property type="match status" value="1"/>
</dbReference>
<feature type="domain" description="DUF7900" evidence="5">
    <location>
        <begin position="185"/>
        <end position="279"/>
    </location>
</feature>
<name>Q9FYG8_ARATH</name>
<proteinExistence type="inferred from homology"/>
<dbReference type="AlphaFoldDB" id="Q9FYG8"/>
<keyword evidence="4" id="KW-0812">Transmembrane</keyword>
<evidence type="ECO:0000256" key="3">
    <source>
        <dbReference type="SAM" id="Coils"/>
    </source>
</evidence>
<dbReference type="InterPro" id="IPR008012">
    <property type="entry name" value="Ump1"/>
</dbReference>
<dbReference type="TAIR" id="AT1G67235"/>
<reference evidence="6" key="2">
    <citation type="submission" date="2000-08" db="EMBL/GenBank/DDBJ databases">
        <title>Genomic sequence for Arabidopsis thaliana BAC F1N21 from chromosome I.</title>
        <authorList>
            <person name="Johnson-Hopson C."/>
            <person name="Brooks S."/>
            <person name="Buehler E."/>
            <person name="Chao Q."/>
            <person name="Khan S."/>
            <person name="Kim C."/>
            <person name="Shinn P."/>
            <person name="Altafi H."/>
            <person name="Bei Q."/>
            <person name="Chin C."/>
            <person name="Chiou J."/>
            <person name="Choi E."/>
            <person name="Conn L."/>
            <person name="Conway A."/>
            <person name="Gonzales A."/>
            <person name="Hansen N."/>
            <person name="Howing B."/>
            <person name="Koo T."/>
            <person name="Lam B."/>
            <person name="Lee J."/>
            <person name="Lenz C."/>
            <person name="Li J."/>
            <person name="Liu A."/>
            <person name="Liu K."/>
            <person name="Liu S."/>
            <person name="Mukharsky N."/>
            <person name="Nguyen M."/>
            <person name="Palm C."/>
            <person name="Pham P."/>
            <person name="Sakano H."/>
            <person name="Schwartz J."/>
            <person name="Southwick A."/>
            <person name="Thaveri A."/>
            <person name="Toriumi M."/>
            <person name="Vaysberg M."/>
            <person name="Yu G."/>
            <person name="Federspiel N.A."/>
            <person name="Theologis A."/>
            <person name="Ecker J.R."/>
        </authorList>
    </citation>
    <scope>NUCLEOTIDE SEQUENCE</scope>
</reference>
<evidence type="ECO:0000259" key="5">
    <source>
        <dbReference type="Pfam" id="PF25464"/>
    </source>
</evidence>
<dbReference type="PANTHER" id="PTHR12828:SF3">
    <property type="entry name" value="PROTEASOME MATURATION PROTEIN"/>
    <property type="match status" value="1"/>
</dbReference>
<sequence length="303" mass="34355">MESEKKIAHEIGGVKNDALRFGLHGVKSNIIGSHPLESSYESEKKSKEALKRTVIAHAYGTALPLKMDMDRQILSRFQRPPGPIPSSMLGLEVYTGAVDDFGFEDYLNDPRDSETFKPVDFHHGMEVRLGISKGPIYPSFIRSWGPVCSCGRATTITKAWTNENPGRRFVRCGVHGFINWADAEKPFGWQKQSLLEARDEIRQLSECIKALREQKVSVSVSGSNDHLKKYEEENNKLEEEKKKLVEEKKKLEEEKKKLDEEKKTLAIEVMGANEREKMLRQLIVLSWGCFIVVIGMCLGMGKK</sequence>
<keyword evidence="1" id="KW-0143">Chaperone</keyword>